<evidence type="ECO:0000256" key="1">
    <source>
        <dbReference type="SAM" id="MobiDB-lite"/>
    </source>
</evidence>
<sequence>MPPLTTPTTAVCDHGIASTLDTAESSTLTLSVSNSIHSSPSESIAVVTLGVLVLLAVLTIIALALLWRRRPTKKDLNTEIPTPYPFTQEMTARTKAETRNRGTERDSRRMNFHLRQGSNGQAAVVFWAELSRPLVEPLQSSRQDLESLELERRNSPPEYTSRV</sequence>
<accession>A0A0W0FN48</accession>
<feature type="compositionally biased region" description="Basic and acidic residues" evidence="1">
    <location>
        <begin position="144"/>
        <end position="155"/>
    </location>
</feature>
<reference evidence="3 4" key="1">
    <citation type="submission" date="2015-12" db="EMBL/GenBank/DDBJ databases">
        <title>Draft genome sequence of Moniliophthora roreri, the causal agent of frosty pod rot of cacao.</title>
        <authorList>
            <person name="Aime M.C."/>
            <person name="Diaz-Valderrama J.R."/>
            <person name="Kijpornyongpan T."/>
            <person name="Phillips-Mora W."/>
        </authorList>
    </citation>
    <scope>NUCLEOTIDE SEQUENCE [LARGE SCALE GENOMIC DNA]</scope>
    <source>
        <strain evidence="3 4">MCA 2952</strain>
    </source>
</reference>
<evidence type="ECO:0000313" key="3">
    <source>
        <dbReference type="EMBL" id="KTB37716.1"/>
    </source>
</evidence>
<feature type="transmembrane region" description="Helical" evidence="2">
    <location>
        <begin position="44"/>
        <end position="67"/>
    </location>
</feature>
<comment type="caution">
    <text evidence="3">The sequence shown here is derived from an EMBL/GenBank/DDBJ whole genome shotgun (WGS) entry which is preliminary data.</text>
</comment>
<evidence type="ECO:0000313" key="4">
    <source>
        <dbReference type="Proteomes" id="UP000054988"/>
    </source>
</evidence>
<feature type="region of interest" description="Disordered" evidence="1">
    <location>
        <begin position="144"/>
        <end position="163"/>
    </location>
</feature>
<dbReference type="AlphaFoldDB" id="A0A0W0FN48"/>
<organism evidence="3 4">
    <name type="scientific">Moniliophthora roreri</name>
    <name type="common">Frosty pod rot fungus</name>
    <name type="synonym">Monilia roreri</name>
    <dbReference type="NCBI Taxonomy" id="221103"/>
    <lineage>
        <taxon>Eukaryota</taxon>
        <taxon>Fungi</taxon>
        <taxon>Dikarya</taxon>
        <taxon>Basidiomycota</taxon>
        <taxon>Agaricomycotina</taxon>
        <taxon>Agaricomycetes</taxon>
        <taxon>Agaricomycetidae</taxon>
        <taxon>Agaricales</taxon>
        <taxon>Marasmiineae</taxon>
        <taxon>Marasmiaceae</taxon>
        <taxon>Moniliophthora</taxon>
    </lineage>
</organism>
<gene>
    <name evidence="3" type="ORF">WG66_9716</name>
</gene>
<proteinExistence type="predicted"/>
<dbReference type="EMBL" id="LATX01001826">
    <property type="protein sequence ID" value="KTB37716.1"/>
    <property type="molecule type" value="Genomic_DNA"/>
</dbReference>
<keyword evidence="2" id="KW-1133">Transmembrane helix</keyword>
<keyword evidence="2" id="KW-0812">Transmembrane</keyword>
<name>A0A0W0FN48_MONRR</name>
<dbReference type="Proteomes" id="UP000054988">
    <property type="component" value="Unassembled WGS sequence"/>
</dbReference>
<evidence type="ECO:0000256" key="2">
    <source>
        <dbReference type="SAM" id="Phobius"/>
    </source>
</evidence>
<protein>
    <submittedName>
        <fullName evidence="3">Uncharacterized protein</fullName>
    </submittedName>
</protein>
<keyword evidence="2" id="KW-0472">Membrane</keyword>